<accession>A0A6J7IFI4</accession>
<evidence type="ECO:0000313" key="1">
    <source>
        <dbReference type="EMBL" id="CAB4928987.1"/>
    </source>
</evidence>
<reference evidence="1" key="1">
    <citation type="submission" date="2020-05" db="EMBL/GenBank/DDBJ databases">
        <authorList>
            <person name="Chiriac C."/>
            <person name="Salcher M."/>
            <person name="Ghai R."/>
            <person name="Kavagutti S V."/>
        </authorList>
    </citation>
    <scope>NUCLEOTIDE SEQUENCE</scope>
</reference>
<name>A0A6J7IFI4_9ZZZZ</name>
<organism evidence="1">
    <name type="scientific">freshwater metagenome</name>
    <dbReference type="NCBI Taxonomy" id="449393"/>
    <lineage>
        <taxon>unclassified sequences</taxon>
        <taxon>metagenomes</taxon>
        <taxon>ecological metagenomes</taxon>
    </lineage>
</organism>
<sequence>MKIRNKAVVTATALASSVALATLVAGPANAADTLPITFQADTTTVIAKTGQPVVFPTTALATDVDLVGGTVTGTLALPQASADLKLGPATLANFTISIVDATPVSGTIAAGGPAEAPQLELNVAQSFKIRIDSVKPLGIGGTGSSGSAALDLIPPGSNCVTSETTANLTGALDAIDLIQNNEADTHVKGTYTIPQFQNCGTYTSLLNGLIAGPNNTLDVHLTNPVFDVGTQQAIAAKVAP</sequence>
<proteinExistence type="predicted"/>
<protein>
    <submittedName>
        <fullName evidence="1">Unannotated protein</fullName>
    </submittedName>
</protein>
<dbReference type="EMBL" id="CAFBLX010000448">
    <property type="protein sequence ID" value="CAB4928987.1"/>
    <property type="molecule type" value="Genomic_DNA"/>
</dbReference>
<dbReference type="AlphaFoldDB" id="A0A6J7IFI4"/>
<gene>
    <name evidence="1" type="ORF">UFOPK3472_03985</name>
</gene>